<sequence length="434" mass="45988">MFTFRLFILMPDKTTFCGTLNNDELTSQASTHDMDTCPPQAQHTVVSSQLYDDLRGDSASALDSASEASDLTDSSASAREKLRKKATKRRRAQVERWPRLLVLSVEAGTVVECQLESSKGKTVTFKFDIHDMFPRDIANNLVVTNLLAEQHADVFVEQVQDIVQQLKEHPTACLPCLTNWCPPTREAGEGVERASWVVPGVAGAPGQALPAQLQQVAGTGRLVPSPVEEQAPQFPATATAPPAHHPPHHNPPPALRRPSALQMQQQQQQQQPVVTVAPVVAIPASPAMAPGTPVIMPGTVPVVPVAVVQPPPPVVKIAAVPIPLAAAAAAVPQGEVRTPVQVFPDANQVHTPPTYGATPHALSSENSFSESDPGSSAQLPTQAYAVVTDLSHLQQRLVELTTPSGPPHAPPQQQQQQAAAAAARCTGAGGHPAI</sequence>
<dbReference type="EMBL" id="JABSTR010000002">
    <property type="protein sequence ID" value="KAH9364037.1"/>
    <property type="molecule type" value="Genomic_DNA"/>
</dbReference>
<proteinExistence type="predicted"/>
<evidence type="ECO:0000256" key="1">
    <source>
        <dbReference type="SAM" id="MobiDB-lite"/>
    </source>
</evidence>
<organism evidence="3 4">
    <name type="scientific">Haemaphysalis longicornis</name>
    <name type="common">Bush tick</name>
    <dbReference type="NCBI Taxonomy" id="44386"/>
    <lineage>
        <taxon>Eukaryota</taxon>
        <taxon>Metazoa</taxon>
        <taxon>Ecdysozoa</taxon>
        <taxon>Arthropoda</taxon>
        <taxon>Chelicerata</taxon>
        <taxon>Arachnida</taxon>
        <taxon>Acari</taxon>
        <taxon>Parasitiformes</taxon>
        <taxon>Ixodida</taxon>
        <taxon>Ixodoidea</taxon>
        <taxon>Ixodidae</taxon>
        <taxon>Haemaphysalinae</taxon>
        <taxon>Haemaphysalis</taxon>
    </lineage>
</organism>
<gene>
    <name evidence="3" type="ORF">HPB48_007226</name>
</gene>
<feature type="region of interest" description="Disordered" evidence="1">
    <location>
        <begin position="400"/>
        <end position="434"/>
    </location>
</feature>
<dbReference type="OrthoDB" id="4062651at2759"/>
<evidence type="ECO:0000259" key="2">
    <source>
        <dbReference type="Pfam" id="PF24889"/>
    </source>
</evidence>
<dbReference type="Gene3D" id="3.10.20.90">
    <property type="entry name" value="Phosphatidylinositol 3-kinase Catalytic Subunit, Chain A, domain 1"/>
    <property type="match status" value="1"/>
</dbReference>
<feature type="region of interest" description="Disordered" evidence="1">
    <location>
        <begin position="348"/>
        <end position="377"/>
    </location>
</feature>
<dbReference type="InterPro" id="IPR056865">
    <property type="entry name" value="CCTL2_WNK"/>
</dbReference>
<feature type="compositionally biased region" description="Low complexity" evidence="1">
    <location>
        <begin position="230"/>
        <end position="242"/>
    </location>
</feature>
<feature type="domain" description="Serine/threonine-protein kinase WNK CCTL2" evidence="2">
    <location>
        <begin position="97"/>
        <end position="171"/>
    </location>
</feature>
<feature type="compositionally biased region" description="Low complexity" evidence="1">
    <location>
        <begin position="62"/>
        <end position="77"/>
    </location>
</feature>
<evidence type="ECO:0000313" key="3">
    <source>
        <dbReference type="EMBL" id="KAH9364037.1"/>
    </source>
</evidence>
<dbReference type="VEuPathDB" id="VectorBase:HLOH_042194"/>
<dbReference type="AlphaFoldDB" id="A0A9J6FLX9"/>
<evidence type="ECO:0000313" key="4">
    <source>
        <dbReference type="Proteomes" id="UP000821853"/>
    </source>
</evidence>
<keyword evidence="4" id="KW-1185">Reference proteome</keyword>
<protein>
    <recommendedName>
        <fullName evidence="2">Serine/threonine-protein kinase WNK CCTL2 domain-containing protein</fullName>
    </recommendedName>
</protein>
<comment type="caution">
    <text evidence="3">The sequence shown here is derived from an EMBL/GenBank/DDBJ whole genome shotgun (WGS) entry which is preliminary data.</text>
</comment>
<dbReference type="Pfam" id="PF24889">
    <property type="entry name" value="CCTL2_WNK"/>
    <property type="match status" value="1"/>
</dbReference>
<feature type="region of interest" description="Disordered" evidence="1">
    <location>
        <begin position="62"/>
        <end position="88"/>
    </location>
</feature>
<accession>A0A9J6FLX9</accession>
<feature type="compositionally biased region" description="Polar residues" evidence="1">
    <location>
        <begin position="361"/>
        <end position="377"/>
    </location>
</feature>
<dbReference type="Proteomes" id="UP000821853">
    <property type="component" value="Chromosome 10"/>
</dbReference>
<name>A0A9J6FLX9_HAELO</name>
<reference evidence="3 4" key="1">
    <citation type="journal article" date="2020" name="Cell">
        <title>Large-Scale Comparative Analyses of Tick Genomes Elucidate Their Genetic Diversity and Vector Capacities.</title>
        <authorList>
            <consortium name="Tick Genome and Microbiome Consortium (TIGMIC)"/>
            <person name="Jia N."/>
            <person name="Wang J."/>
            <person name="Shi W."/>
            <person name="Du L."/>
            <person name="Sun Y."/>
            <person name="Zhan W."/>
            <person name="Jiang J.F."/>
            <person name="Wang Q."/>
            <person name="Zhang B."/>
            <person name="Ji P."/>
            <person name="Bell-Sakyi L."/>
            <person name="Cui X.M."/>
            <person name="Yuan T.T."/>
            <person name="Jiang B.G."/>
            <person name="Yang W.F."/>
            <person name="Lam T.T."/>
            <person name="Chang Q.C."/>
            <person name="Ding S.J."/>
            <person name="Wang X.J."/>
            <person name="Zhu J.G."/>
            <person name="Ruan X.D."/>
            <person name="Zhao L."/>
            <person name="Wei J.T."/>
            <person name="Ye R.Z."/>
            <person name="Que T.C."/>
            <person name="Du C.H."/>
            <person name="Zhou Y.H."/>
            <person name="Cheng J.X."/>
            <person name="Dai P.F."/>
            <person name="Guo W.B."/>
            <person name="Han X.H."/>
            <person name="Huang E.J."/>
            <person name="Li L.F."/>
            <person name="Wei W."/>
            <person name="Gao Y.C."/>
            <person name="Liu J.Z."/>
            <person name="Shao H.Z."/>
            <person name="Wang X."/>
            <person name="Wang C.C."/>
            <person name="Yang T.C."/>
            <person name="Huo Q.B."/>
            <person name="Li W."/>
            <person name="Chen H.Y."/>
            <person name="Chen S.E."/>
            <person name="Zhou L.G."/>
            <person name="Ni X.B."/>
            <person name="Tian J.H."/>
            <person name="Sheng Y."/>
            <person name="Liu T."/>
            <person name="Pan Y.S."/>
            <person name="Xia L.Y."/>
            <person name="Li J."/>
            <person name="Zhao F."/>
            <person name="Cao W.C."/>
        </authorList>
    </citation>
    <scope>NUCLEOTIDE SEQUENCE [LARGE SCALE GENOMIC DNA]</scope>
    <source>
        <strain evidence="3">HaeL-2018</strain>
    </source>
</reference>
<feature type="compositionally biased region" description="Low complexity" evidence="1">
    <location>
        <begin position="411"/>
        <end position="423"/>
    </location>
</feature>
<feature type="region of interest" description="Disordered" evidence="1">
    <location>
        <begin position="229"/>
        <end position="269"/>
    </location>
</feature>